<dbReference type="InterPro" id="IPR050557">
    <property type="entry name" value="RTX_toxin/Mannuronan_C5-epim"/>
</dbReference>
<evidence type="ECO:0000256" key="5">
    <source>
        <dbReference type="ARBA" id="ARBA00022656"/>
    </source>
</evidence>
<dbReference type="PROSITE" id="PS00330">
    <property type="entry name" value="HEMOLYSIN_CALCIUM"/>
    <property type="match status" value="2"/>
</dbReference>
<dbReference type="GO" id="GO:0016020">
    <property type="term" value="C:membrane"/>
    <property type="evidence" value="ECO:0007669"/>
    <property type="project" value="UniProtKB-SubCell"/>
</dbReference>
<dbReference type="RefSeq" id="WP_072576762.1">
    <property type="nucleotide sequence ID" value="NZ_LWHB01000096.1"/>
</dbReference>
<dbReference type="PRINTS" id="PR00313">
    <property type="entry name" value="CABNDNGRPT"/>
</dbReference>
<feature type="domain" description="RTX pore-forming" evidence="11">
    <location>
        <begin position="452"/>
        <end position="734"/>
    </location>
</feature>
<keyword evidence="13" id="KW-1185">Reference proteome</keyword>
<evidence type="ECO:0000256" key="6">
    <source>
        <dbReference type="ARBA" id="ARBA00022737"/>
    </source>
</evidence>
<dbReference type="PANTHER" id="PTHR38340">
    <property type="entry name" value="S-LAYER PROTEIN"/>
    <property type="match status" value="1"/>
</dbReference>
<evidence type="ECO:0000256" key="3">
    <source>
        <dbReference type="ARBA" id="ARBA00005918"/>
    </source>
</evidence>
<dbReference type="Gene3D" id="2.150.10.10">
    <property type="entry name" value="Serralysin-like metalloprotease, C-terminal"/>
    <property type="match status" value="2"/>
</dbReference>
<dbReference type="EMBL" id="UHIC01000001">
    <property type="protein sequence ID" value="SUO95498.1"/>
    <property type="molecule type" value="Genomic_DNA"/>
</dbReference>
<proteinExistence type="inferred from homology"/>
<dbReference type="InterPro" id="IPR011049">
    <property type="entry name" value="Serralysin-like_metalloprot_C"/>
</dbReference>
<comment type="similarity">
    <text evidence="3">Belongs to the RTX prokaryotic toxin (TC 1.C.11) family.</text>
</comment>
<keyword evidence="10" id="KW-0472">Membrane</keyword>
<dbReference type="GO" id="GO:0090729">
    <property type="term" value="F:toxin activity"/>
    <property type="evidence" value="ECO:0007669"/>
    <property type="project" value="UniProtKB-KW"/>
</dbReference>
<dbReference type="InterPro" id="IPR003995">
    <property type="entry name" value="RTX_toxin_determinant-A"/>
</dbReference>
<keyword evidence="5" id="KW-0800">Toxin</keyword>
<evidence type="ECO:0000256" key="1">
    <source>
        <dbReference type="ARBA" id="ARBA00004370"/>
    </source>
</evidence>
<dbReference type="PANTHER" id="PTHR38340:SF1">
    <property type="entry name" value="S-LAYER PROTEIN"/>
    <property type="match status" value="1"/>
</dbReference>
<dbReference type="InterPro" id="IPR018511">
    <property type="entry name" value="Hemolysin-typ_Ca-bd_CS"/>
</dbReference>
<evidence type="ECO:0000256" key="4">
    <source>
        <dbReference type="ARBA" id="ARBA00022525"/>
    </source>
</evidence>
<evidence type="ECO:0000259" key="11">
    <source>
        <dbReference type="Pfam" id="PF02382"/>
    </source>
</evidence>
<protein>
    <submittedName>
        <fullName evidence="12">Cyclolysin</fullName>
    </submittedName>
</protein>
<dbReference type="Pfam" id="PF00353">
    <property type="entry name" value="HemolysinCabind"/>
    <property type="match status" value="2"/>
</dbReference>
<evidence type="ECO:0000256" key="9">
    <source>
        <dbReference type="ARBA" id="ARBA00023026"/>
    </source>
</evidence>
<dbReference type="GO" id="GO:0015267">
    <property type="term" value="F:channel activity"/>
    <property type="evidence" value="ECO:0007669"/>
    <property type="project" value="InterPro"/>
</dbReference>
<dbReference type="OrthoDB" id="5664974at2"/>
<dbReference type="GO" id="GO:0005576">
    <property type="term" value="C:extracellular region"/>
    <property type="evidence" value="ECO:0007669"/>
    <property type="project" value="UniProtKB-SubCell"/>
</dbReference>
<dbReference type="PRINTS" id="PR01488">
    <property type="entry name" value="RTXTOXINA"/>
</dbReference>
<evidence type="ECO:0000313" key="12">
    <source>
        <dbReference type="EMBL" id="SUO95498.1"/>
    </source>
</evidence>
<dbReference type="InterPro" id="IPR001343">
    <property type="entry name" value="Hemolysn_Ca-bd"/>
</dbReference>
<dbReference type="Pfam" id="PF02382">
    <property type="entry name" value="RTX"/>
    <property type="match status" value="1"/>
</dbReference>
<dbReference type="AlphaFoldDB" id="A0A380MT91"/>
<dbReference type="Proteomes" id="UP000254601">
    <property type="component" value="Unassembled WGS sequence"/>
</dbReference>
<evidence type="ECO:0000256" key="10">
    <source>
        <dbReference type="ARBA" id="ARBA00023136"/>
    </source>
</evidence>
<evidence type="ECO:0000313" key="13">
    <source>
        <dbReference type="Proteomes" id="UP000254601"/>
    </source>
</evidence>
<organism evidence="12 13">
    <name type="scientific">Suttonella ornithocola</name>
    <dbReference type="NCBI Taxonomy" id="279832"/>
    <lineage>
        <taxon>Bacteria</taxon>
        <taxon>Pseudomonadati</taxon>
        <taxon>Pseudomonadota</taxon>
        <taxon>Gammaproteobacteria</taxon>
        <taxon>Cardiobacteriales</taxon>
        <taxon>Cardiobacteriaceae</taxon>
        <taxon>Suttonella</taxon>
    </lineage>
</organism>
<evidence type="ECO:0000256" key="2">
    <source>
        <dbReference type="ARBA" id="ARBA00004613"/>
    </source>
</evidence>
<keyword evidence="6" id="KW-0677">Repeat</keyword>
<dbReference type="GO" id="GO:0005509">
    <property type="term" value="F:calcium ion binding"/>
    <property type="evidence" value="ECO:0007669"/>
    <property type="project" value="InterPro"/>
</dbReference>
<comment type="subcellular location">
    <subcellularLocation>
        <location evidence="1">Membrane</location>
    </subcellularLocation>
    <subcellularLocation>
        <location evidence="2">Secreted</location>
    </subcellularLocation>
</comment>
<dbReference type="SUPFAM" id="SSF51120">
    <property type="entry name" value="beta-Roll"/>
    <property type="match status" value="2"/>
</dbReference>
<keyword evidence="8" id="KW-0204">Cytolysis</keyword>
<name>A0A380MT91_9GAMM</name>
<keyword evidence="9" id="KW-0843">Virulence</keyword>
<sequence length="1252" mass="131940">MTIPNLGTLQNDFDTVADSAVTITTTDMLDKTRVVSRSFDLLSNTSSMIKSIVGTVQSENAVAAKVLDLMNMLFNTTQGVIKAVDANTSADIANATIYLVGQSNAVLRQLLDLAGSNTGIGKTFQNALDSELSAITTAAENIANASDADNKGDIAIASFDLISRVSNLVSNTLKDESLGLDADVVSSVNELSNSVLDTAKAITHLIQVDPTTADGKLAIANSSFELAQTANQIASSIIGLSGKSSDLTNQISKTTNDILGVAKDNLIAIGSDIAAIIDADALTEKGVQIIVDKSLSITGEVNGFVSGILSAIGKDTTGSAAASAVTSNMIDIGRSIAKLIQTDPNSTDGQAAIAEGSIKLIGNVNSLVGEILNIAEASTAVSDAITLSAGGILGELSGLVGSAIRLKDWSNMSYSEQVAVGLDVGLKSVGTVATSVSVIGDSIAKILGTTTILPQIGAAVSGLALAASPLEIKGLIDENVHVKEVNKLGDETQIFGYEGDKILADLLHEKFVLNTAYTATDIALNITTTAISTAAAASVVGAPVAAVVGVVRGVIGGILAAVKQPSLEVIADRYAQKIRDYGDVTAFFNTNKEALLNQFYQTDAVRDSFKQLQNFYKVDSVITLDGAASSSTAMELAAHTKLIDQMNKANNYAQLIRDGEINKDDSAKYLTMDSLTGVLTINTPKDSLIKFNSPLFTPGAEESTRKQVGKNAYYTDLMINGPDKHTIIDGDSSNIFISNDRYASVLYDSEGQIIKNIHLDINAGGGNDIYVADSGVAIVDGGTGIDSVSYNSKTIHGIVVRGKEEAGYIVVKNIHDAVVTSEKLSAKDIEYGKRTETVEYRDLSIETKSFENSDILKNIEIISASDYDDYLYGSHGDDYFLGQDGNDVLFGHDGNDTLFGGEGNDKLDGGNGRDKLNGGLGVDIVDGGDGNDVILQDDAISSDTLNGGHGVDTLDLSGLVTDAAGKGVTVDLRASKLQKGSVQDHIMSFENVIGSSGDDVIHGNEQDNMLVSGDGNDILYGYRGNDLFIGNGGNNHFYGGEGNDIYLLSVFGEQHVIDSEGNNVVKLMAPKDDDLTMQFYRDSGGDVTLQFSETLSNVLGSINIAQADDFGFFTIGEGYYVDLSSGEIRYVLSGDQAEADLVQNALNINKGEQLGIYATAKENTIILDDNYHYAINVYENTQTDITGFEVGRDKLKLSLFNGSADSLSFSGYDDDNGDVFVAYDDTRVTLYGAGSIDNVGKSLLDLVNMYIV</sequence>
<keyword evidence="4" id="KW-0964">Secreted</keyword>
<dbReference type="GO" id="GO:0031640">
    <property type="term" value="P:killing of cells of another organism"/>
    <property type="evidence" value="ECO:0007669"/>
    <property type="project" value="UniProtKB-KW"/>
</dbReference>
<gene>
    <name evidence="12" type="primary">cya_1</name>
    <name evidence="12" type="ORF">NCTC13337_01396</name>
</gene>
<keyword evidence="7" id="KW-0106">Calcium</keyword>
<evidence type="ECO:0000256" key="7">
    <source>
        <dbReference type="ARBA" id="ARBA00022837"/>
    </source>
</evidence>
<dbReference type="InterPro" id="IPR018504">
    <property type="entry name" value="RTX_pore_form"/>
</dbReference>
<reference evidence="12 13" key="1">
    <citation type="submission" date="2018-06" db="EMBL/GenBank/DDBJ databases">
        <authorList>
            <consortium name="Pathogen Informatics"/>
            <person name="Doyle S."/>
        </authorList>
    </citation>
    <scope>NUCLEOTIDE SEQUENCE [LARGE SCALE GENOMIC DNA]</scope>
    <source>
        <strain evidence="12 13">NCTC13337</strain>
    </source>
</reference>
<accession>A0A380MT91</accession>
<evidence type="ECO:0000256" key="8">
    <source>
        <dbReference type="ARBA" id="ARBA00022852"/>
    </source>
</evidence>